<keyword evidence="2" id="KW-0813">Transport</keyword>
<reference evidence="9" key="1">
    <citation type="submission" date="2016-10" db="EMBL/GenBank/DDBJ databases">
        <authorList>
            <person name="Varghese N."/>
        </authorList>
    </citation>
    <scope>NUCLEOTIDE SEQUENCE [LARGE SCALE GENOMIC DNA]</scope>
    <source>
        <strain evidence="9">DSM 21843</strain>
    </source>
</reference>
<keyword evidence="5 7" id="KW-1133">Transmembrane helix</keyword>
<dbReference type="PANTHER" id="PTHR43549:SF3">
    <property type="entry name" value="MULTIDRUG RESISTANCE PROTEIN YPNP-RELATED"/>
    <property type="match status" value="1"/>
</dbReference>
<evidence type="ECO:0000256" key="5">
    <source>
        <dbReference type="ARBA" id="ARBA00022989"/>
    </source>
</evidence>
<feature type="transmembrane region" description="Helical" evidence="7">
    <location>
        <begin position="287"/>
        <end position="306"/>
    </location>
</feature>
<evidence type="ECO:0000313" key="8">
    <source>
        <dbReference type="EMBL" id="SEO93316.1"/>
    </source>
</evidence>
<evidence type="ECO:0000256" key="4">
    <source>
        <dbReference type="ARBA" id="ARBA00022692"/>
    </source>
</evidence>
<evidence type="ECO:0000256" key="7">
    <source>
        <dbReference type="SAM" id="Phobius"/>
    </source>
</evidence>
<feature type="transmembrane region" description="Helical" evidence="7">
    <location>
        <begin position="96"/>
        <end position="117"/>
    </location>
</feature>
<dbReference type="Proteomes" id="UP000182975">
    <property type="component" value="Unassembled WGS sequence"/>
</dbReference>
<dbReference type="GO" id="GO:0042910">
    <property type="term" value="F:xenobiotic transmembrane transporter activity"/>
    <property type="evidence" value="ECO:0007669"/>
    <property type="project" value="InterPro"/>
</dbReference>
<dbReference type="PIRSF" id="PIRSF006603">
    <property type="entry name" value="DinF"/>
    <property type="match status" value="1"/>
</dbReference>
<dbReference type="Pfam" id="PF01554">
    <property type="entry name" value="MatE"/>
    <property type="match status" value="2"/>
</dbReference>
<dbReference type="InterPro" id="IPR048279">
    <property type="entry name" value="MdtK-like"/>
</dbReference>
<protein>
    <submittedName>
        <fullName evidence="8">Putative efflux protein, MATE family</fullName>
    </submittedName>
</protein>
<feature type="transmembrane region" description="Helical" evidence="7">
    <location>
        <begin position="318"/>
        <end position="340"/>
    </location>
</feature>
<feature type="transmembrane region" description="Helical" evidence="7">
    <location>
        <begin position="239"/>
        <end position="267"/>
    </location>
</feature>
<dbReference type="RefSeq" id="WP_066661551.1">
    <property type="nucleotide sequence ID" value="NZ_CP011402.1"/>
</dbReference>
<dbReference type="NCBIfam" id="TIGR00797">
    <property type="entry name" value="matE"/>
    <property type="match status" value="1"/>
</dbReference>
<sequence>MAQRRDRSIDMLNGPLLGKILLFALPLIITSCLQQLFNSVDSAIAGQFVSNEALAAIGATAPIVNLVVNVFVGLSVGANVAVAVRIANGSEAEIKQAVHTSMTVSIVCGLALIAVGLGATGPLLNAIATPESVMGPAAQYLGIYFIGTPFIMLYNFGSAVLRGKGDTRSPLYALAIACAVNGLLDLLFTTVVPLGVTGVALATVIAYASAAAIVLAAMMRDKGVTHLNLRQLRIARGPLSTLLKIGVPAGIQGAVFAISNLVIQAAINGFGSEAMAGSTASLNMESYSYFAVSAFAQTAVTFMGQNFATKQYGRCRRIFAICMGGSIVFTGIMGVLFAVFMQPLEALFTADALAMAFASIRMWRVAVIEFIPAFYEVPAGAMRGMGSSLMPAIITVIGTCALRLAWVGTVFAADPTFETLMNVYPISWLATGIAMMGAYFIFTYRVQKGIVAQRAERKQAKRAAKVTRIESGQKTGYRAIASKLSSHLHLSHTRKAA</sequence>
<evidence type="ECO:0000313" key="9">
    <source>
        <dbReference type="Proteomes" id="UP000182975"/>
    </source>
</evidence>
<feature type="transmembrane region" description="Helical" evidence="7">
    <location>
        <begin position="169"/>
        <end position="188"/>
    </location>
</feature>
<comment type="subcellular location">
    <subcellularLocation>
        <location evidence="1">Cell membrane</location>
        <topology evidence="1">Multi-pass membrane protein</topology>
    </subcellularLocation>
</comment>
<feature type="transmembrane region" description="Helical" evidence="7">
    <location>
        <begin position="352"/>
        <end position="375"/>
    </location>
</feature>
<keyword evidence="4 7" id="KW-0812">Transmembrane</keyword>
<dbReference type="EMBL" id="FOEC01000012">
    <property type="protein sequence ID" value="SEO93316.1"/>
    <property type="molecule type" value="Genomic_DNA"/>
</dbReference>
<evidence type="ECO:0000256" key="2">
    <source>
        <dbReference type="ARBA" id="ARBA00022448"/>
    </source>
</evidence>
<dbReference type="PANTHER" id="PTHR43549">
    <property type="entry name" value="MULTIDRUG RESISTANCE PROTEIN YPNP-RELATED"/>
    <property type="match status" value="1"/>
</dbReference>
<name>A0A1H8TR57_9ACTN</name>
<proteinExistence type="predicted"/>
<dbReference type="GO" id="GO:0005886">
    <property type="term" value="C:plasma membrane"/>
    <property type="evidence" value="ECO:0007669"/>
    <property type="project" value="UniProtKB-SubCell"/>
</dbReference>
<dbReference type="AlphaFoldDB" id="A0A1H8TR57"/>
<feature type="transmembrane region" description="Helical" evidence="7">
    <location>
        <begin position="387"/>
        <end position="406"/>
    </location>
</feature>
<keyword evidence="3" id="KW-1003">Cell membrane</keyword>
<organism evidence="8 9">
    <name type="scientific">Denitrobacterium detoxificans</name>
    <dbReference type="NCBI Taxonomy" id="79604"/>
    <lineage>
        <taxon>Bacteria</taxon>
        <taxon>Bacillati</taxon>
        <taxon>Actinomycetota</taxon>
        <taxon>Coriobacteriia</taxon>
        <taxon>Eggerthellales</taxon>
        <taxon>Eggerthellaceae</taxon>
        <taxon>Denitrobacterium</taxon>
    </lineage>
</organism>
<feature type="transmembrane region" description="Helical" evidence="7">
    <location>
        <begin position="137"/>
        <end position="157"/>
    </location>
</feature>
<dbReference type="CDD" id="cd13138">
    <property type="entry name" value="MATE_yoeA_like"/>
    <property type="match status" value="1"/>
</dbReference>
<dbReference type="PROSITE" id="PS51257">
    <property type="entry name" value="PROKAR_LIPOPROTEIN"/>
    <property type="match status" value="1"/>
</dbReference>
<gene>
    <name evidence="8" type="ORF">SAMN02910314_01659</name>
</gene>
<evidence type="ECO:0000256" key="1">
    <source>
        <dbReference type="ARBA" id="ARBA00004651"/>
    </source>
</evidence>
<dbReference type="InterPro" id="IPR002528">
    <property type="entry name" value="MATE_fam"/>
</dbReference>
<feature type="transmembrane region" description="Helical" evidence="7">
    <location>
        <begin position="57"/>
        <end position="84"/>
    </location>
</feature>
<evidence type="ECO:0000256" key="6">
    <source>
        <dbReference type="ARBA" id="ARBA00023136"/>
    </source>
</evidence>
<feature type="transmembrane region" description="Helical" evidence="7">
    <location>
        <begin position="426"/>
        <end position="444"/>
    </location>
</feature>
<dbReference type="GO" id="GO:0015297">
    <property type="term" value="F:antiporter activity"/>
    <property type="evidence" value="ECO:0007669"/>
    <property type="project" value="InterPro"/>
</dbReference>
<feature type="transmembrane region" description="Helical" evidence="7">
    <location>
        <begin position="194"/>
        <end position="218"/>
    </location>
</feature>
<keyword evidence="6 7" id="KW-0472">Membrane</keyword>
<keyword evidence="9" id="KW-1185">Reference proteome</keyword>
<feature type="transmembrane region" description="Helical" evidence="7">
    <location>
        <begin position="20"/>
        <end position="37"/>
    </location>
</feature>
<dbReference type="OrthoDB" id="9806302at2"/>
<dbReference type="InterPro" id="IPR052031">
    <property type="entry name" value="Membrane_Transporter-Flippase"/>
</dbReference>
<accession>A0A1H8TR57</accession>
<evidence type="ECO:0000256" key="3">
    <source>
        <dbReference type="ARBA" id="ARBA00022475"/>
    </source>
</evidence>